<dbReference type="Proteomes" id="UP000823749">
    <property type="component" value="Chromosome 8"/>
</dbReference>
<comment type="caution">
    <text evidence="3">The sequence shown here is derived from an EMBL/GenBank/DDBJ whole genome shotgun (WGS) entry which is preliminary data.</text>
</comment>
<dbReference type="Pfam" id="PF13855">
    <property type="entry name" value="LRR_8"/>
    <property type="match status" value="1"/>
</dbReference>
<keyword evidence="4" id="KW-1185">Reference proteome</keyword>
<dbReference type="PANTHER" id="PTHR48059:SF4">
    <property type="entry name" value="POLYGALACTURONASE INHIBITOR 1-RELATED"/>
    <property type="match status" value="1"/>
</dbReference>
<dbReference type="InterPro" id="IPR001611">
    <property type="entry name" value="Leu-rich_rpt"/>
</dbReference>
<evidence type="ECO:0000313" key="3">
    <source>
        <dbReference type="EMBL" id="KAG5535863.1"/>
    </source>
</evidence>
<sequence length="144" mass="15858">MHLQALRSSISTVLLFSLLMQTPLMLSSDPSEHQEELSNCFAYSVVLVLSKLSGKNLTGNIPLDLTKLSGLVELWLDGNFLDGPIPDFSGCKDLGIIHFENNQLTGDMPSSLAELPNLRELYMQNNKLFGKVPSGLLDKNLVLK</sequence>
<dbReference type="AlphaFoldDB" id="A0AAV6J5U4"/>
<reference evidence="3" key="1">
    <citation type="submission" date="2020-08" db="EMBL/GenBank/DDBJ databases">
        <title>Plant Genome Project.</title>
        <authorList>
            <person name="Zhang R.-G."/>
        </authorList>
    </citation>
    <scope>NUCLEOTIDE SEQUENCE</scope>
    <source>
        <strain evidence="3">WSP0</strain>
        <tissue evidence="3">Leaf</tissue>
    </source>
</reference>
<dbReference type="InterPro" id="IPR032675">
    <property type="entry name" value="LRR_dom_sf"/>
</dbReference>
<dbReference type="EMBL" id="JACTNZ010000008">
    <property type="protein sequence ID" value="KAG5535863.1"/>
    <property type="molecule type" value="Genomic_DNA"/>
</dbReference>
<dbReference type="Gene3D" id="3.80.10.10">
    <property type="entry name" value="Ribonuclease Inhibitor"/>
    <property type="match status" value="1"/>
</dbReference>
<evidence type="ECO:0000256" key="1">
    <source>
        <dbReference type="ARBA" id="ARBA00004196"/>
    </source>
</evidence>
<comment type="subcellular location">
    <subcellularLocation>
        <location evidence="1">Cell envelope</location>
    </subcellularLocation>
</comment>
<accession>A0AAV6J5U4</accession>
<protein>
    <submittedName>
        <fullName evidence="3">Uncharacterized protein</fullName>
    </submittedName>
</protein>
<name>A0AAV6J5U4_9ERIC</name>
<feature type="signal peptide" evidence="2">
    <location>
        <begin position="1"/>
        <end position="27"/>
    </location>
</feature>
<keyword evidence="2" id="KW-0732">Signal</keyword>
<evidence type="ECO:0000256" key="2">
    <source>
        <dbReference type="SAM" id="SignalP"/>
    </source>
</evidence>
<organism evidence="3 4">
    <name type="scientific">Rhododendron griersonianum</name>
    <dbReference type="NCBI Taxonomy" id="479676"/>
    <lineage>
        <taxon>Eukaryota</taxon>
        <taxon>Viridiplantae</taxon>
        <taxon>Streptophyta</taxon>
        <taxon>Embryophyta</taxon>
        <taxon>Tracheophyta</taxon>
        <taxon>Spermatophyta</taxon>
        <taxon>Magnoliopsida</taxon>
        <taxon>eudicotyledons</taxon>
        <taxon>Gunneridae</taxon>
        <taxon>Pentapetalae</taxon>
        <taxon>asterids</taxon>
        <taxon>Ericales</taxon>
        <taxon>Ericaceae</taxon>
        <taxon>Ericoideae</taxon>
        <taxon>Rhodoreae</taxon>
        <taxon>Rhododendron</taxon>
    </lineage>
</organism>
<evidence type="ECO:0000313" key="4">
    <source>
        <dbReference type="Proteomes" id="UP000823749"/>
    </source>
</evidence>
<proteinExistence type="predicted"/>
<gene>
    <name evidence="3" type="ORF">RHGRI_023585</name>
</gene>
<feature type="chain" id="PRO_5043921813" evidence="2">
    <location>
        <begin position="28"/>
        <end position="144"/>
    </location>
</feature>
<dbReference type="SUPFAM" id="SSF52058">
    <property type="entry name" value="L domain-like"/>
    <property type="match status" value="1"/>
</dbReference>
<dbReference type="PANTHER" id="PTHR48059">
    <property type="entry name" value="POLYGALACTURONASE INHIBITOR 1"/>
    <property type="match status" value="1"/>
</dbReference>
<dbReference type="InterPro" id="IPR051848">
    <property type="entry name" value="PGIP"/>
</dbReference>